<feature type="domain" description="PH" evidence="1">
    <location>
        <begin position="1"/>
        <end position="64"/>
    </location>
</feature>
<keyword evidence="3" id="KW-1185">Reference proteome</keyword>
<dbReference type="PROSITE" id="PS50003">
    <property type="entry name" value="PH_DOMAIN"/>
    <property type="match status" value="1"/>
</dbReference>
<comment type="caution">
    <text evidence="2">The sequence shown here is derived from an EMBL/GenBank/DDBJ whole genome shotgun (WGS) entry which is preliminary data.</text>
</comment>
<accession>A0ABQ9G0S6</accession>
<gene>
    <name evidence="2" type="ORF">KUTeg_000487</name>
</gene>
<dbReference type="Pfam" id="PF00169">
    <property type="entry name" value="PH"/>
    <property type="match status" value="1"/>
</dbReference>
<dbReference type="SUPFAM" id="SSF50729">
    <property type="entry name" value="PH domain-like"/>
    <property type="match status" value="1"/>
</dbReference>
<reference evidence="2 3" key="1">
    <citation type="submission" date="2022-12" db="EMBL/GenBank/DDBJ databases">
        <title>Chromosome-level genome of Tegillarca granosa.</title>
        <authorList>
            <person name="Kim J."/>
        </authorList>
    </citation>
    <scope>NUCLEOTIDE SEQUENCE [LARGE SCALE GENOMIC DNA]</scope>
    <source>
        <strain evidence="2">Teg-2019</strain>
        <tissue evidence="2">Adductor muscle</tissue>
    </source>
</reference>
<evidence type="ECO:0000259" key="1">
    <source>
        <dbReference type="PROSITE" id="PS50003"/>
    </source>
</evidence>
<dbReference type="Proteomes" id="UP001217089">
    <property type="component" value="Unassembled WGS sequence"/>
</dbReference>
<organism evidence="2 3">
    <name type="scientific">Tegillarca granosa</name>
    <name type="common">Malaysian cockle</name>
    <name type="synonym">Anadara granosa</name>
    <dbReference type="NCBI Taxonomy" id="220873"/>
    <lineage>
        <taxon>Eukaryota</taxon>
        <taxon>Metazoa</taxon>
        <taxon>Spiralia</taxon>
        <taxon>Lophotrochozoa</taxon>
        <taxon>Mollusca</taxon>
        <taxon>Bivalvia</taxon>
        <taxon>Autobranchia</taxon>
        <taxon>Pteriomorphia</taxon>
        <taxon>Arcoida</taxon>
        <taxon>Arcoidea</taxon>
        <taxon>Arcidae</taxon>
        <taxon>Tegillarca</taxon>
    </lineage>
</organism>
<dbReference type="InterPro" id="IPR001849">
    <property type="entry name" value="PH_domain"/>
</dbReference>
<proteinExistence type="predicted"/>
<dbReference type="Gene3D" id="2.30.29.30">
    <property type="entry name" value="Pleckstrin-homology domain (PH domain)/Phosphotyrosine-binding domain (PTB)"/>
    <property type="match status" value="1"/>
</dbReference>
<evidence type="ECO:0000313" key="2">
    <source>
        <dbReference type="EMBL" id="KAJ8322016.1"/>
    </source>
</evidence>
<sequence length="98" mass="11258">MAEADKDPLGAIPLLNYTVSRHQDSHRGDYCFKAEKYQAKTYYFATENREQLTKWVGALNEAALLAKKRLYKSENPNVVVIYKKLVVQVKTSVEDTVF</sequence>
<evidence type="ECO:0000313" key="3">
    <source>
        <dbReference type="Proteomes" id="UP001217089"/>
    </source>
</evidence>
<dbReference type="EMBL" id="JARBDR010000018">
    <property type="protein sequence ID" value="KAJ8322016.1"/>
    <property type="molecule type" value="Genomic_DNA"/>
</dbReference>
<protein>
    <recommendedName>
        <fullName evidence="1">PH domain-containing protein</fullName>
    </recommendedName>
</protein>
<dbReference type="InterPro" id="IPR011993">
    <property type="entry name" value="PH-like_dom_sf"/>
</dbReference>
<name>A0ABQ9G0S6_TEGGR</name>